<evidence type="ECO:0000256" key="2">
    <source>
        <dbReference type="ARBA" id="ARBA00023125"/>
    </source>
</evidence>
<protein>
    <submittedName>
        <fullName evidence="6">DNA-binding IclR family transcriptional regulator</fullName>
    </submittedName>
</protein>
<evidence type="ECO:0000256" key="1">
    <source>
        <dbReference type="ARBA" id="ARBA00023015"/>
    </source>
</evidence>
<keyword evidence="3" id="KW-0804">Transcription</keyword>
<gene>
    <name evidence="6" type="ORF">J2S55_008951</name>
</gene>
<dbReference type="Proteomes" id="UP001230426">
    <property type="component" value="Unassembled WGS sequence"/>
</dbReference>
<dbReference type="Gene3D" id="3.30.450.40">
    <property type="match status" value="1"/>
</dbReference>
<evidence type="ECO:0000313" key="7">
    <source>
        <dbReference type="Proteomes" id="UP001230426"/>
    </source>
</evidence>
<name>A0ABT9RKB0_9ACTN</name>
<dbReference type="GO" id="GO:0003677">
    <property type="term" value="F:DNA binding"/>
    <property type="evidence" value="ECO:0007669"/>
    <property type="project" value="UniProtKB-KW"/>
</dbReference>
<organism evidence="6 7">
    <name type="scientific">Streptosporangium brasiliense</name>
    <dbReference type="NCBI Taxonomy" id="47480"/>
    <lineage>
        <taxon>Bacteria</taxon>
        <taxon>Bacillati</taxon>
        <taxon>Actinomycetota</taxon>
        <taxon>Actinomycetes</taxon>
        <taxon>Streptosporangiales</taxon>
        <taxon>Streptosporangiaceae</taxon>
        <taxon>Streptosporangium</taxon>
    </lineage>
</organism>
<dbReference type="Gene3D" id="1.10.10.10">
    <property type="entry name" value="Winged helix-like DNA-binding domain superfamily/Winged helix DNA-binding domain"/>
    <property type="match status" value="1"/>
</dbReference>
<dbReference type="InterPro" id="IPR036390">
    <property type="entry name" value="WH_DNA-bd_sf"/>
</dbReference>
<proteinExistence type="predicted"/>
<dbReference type="InterPro" id="IPR014757">
    <property type="entry name" value="Tscrpt_reg_IclR_C"/>
</dbReference>
<dbReference type="InterPro" id="IPR036388">
    <property type="entry name" value="WH-like_DNA-bd_sf"/>
</dbReference>
<dbReference type="PROSITE" id="PS51077">
    <property type="entry name" value="HTH_ICLR"/>
    <property type="match status" value="1"/>
</dbReference>
<dbReference type="Pfam" id="PF01614">
    <property type="entry name" value="IclR_C"/>
    <property type="match status" value="1"/>
</dbReference>
<keyword evidence="7" id="KW-1185">Reference proteome</keyword>
<dbReference type="Pfam" id="PF09339">
    <property type="entry name" value="HTH_IclR"/>
    <property type="match status" value="1"/>
</dbReference>
<evidence type="ECO:0000256" key="3">
    <source>
        <dbReference type="ARBA" id="ARBA00023163"/>
    </source>
</evidence>
<keyword evidence="1" id="KW-0805">Transcription regulation</keyword>
<comment type="caution">
    <text evidence="6">The sequence shown here is derived from an EMBL/GenBank/DDBJ whole genome shotgun (WGS) entry which is preliminary data.</text>
</comment>
<dbReference type="InterPro" id="IPR029016">
    <property type="entry name" value="GAF-like_dom_sf"/>
</dbReference>
<dbReference type="EMBL" id="JAUSRB010000002">
    <property type="protein sequence ID" value="MDP9869685.1"/>
    <property type="molecule type" value="Genomic_DNA"/>
</dbReference>
<evidence type="ECO:0000259" key="5">
    <source>
        <dbReference type="PROSITE" id="PS51078"/>
    </source>
</evidence>
<dbReference type="RefSeq" id="WP_306873894.1">
    <property type="nucleotide sequence ID" value="NZ_JAUSRB010000002.1"/>
</dbReference>
<evidence type="ECO:0000313" key="6">
    <source>
        <dbReference type="EMBL" id="MDP9869685.1"/>
    </source>
</evidence>
<dbReference type="PANTHER" id="PTHR30136">
    <property type="entry name" value="HELIX-TURN-HELIX TRANSCRIPTIONAL REGULATOR, ICLR FAMILY"/>
    <property type="match status" value="1"/>
</dbReference>
<reference evidence="6 7" key="1">
    <citation type="submission" date="2023-07" db="EMBL/GenBank/DDBJ databases">
        <title>Sequencing the genomes of 1000 actinobacteria strains.</title>
        <authorList>
            <person name="Klenk H.-P."/>
        </authorList>
    </citation>
    <scope>NUCLEOTIDE SEQUENCE [LARGE SCALE GENOMIC DNA]</scope>
    <source>
        <strain evidence="6 7">DSM 44109</strain>
    </source>
</reference>
<feature type="domain" description="HTH iclR-type" evidence="4">
    <location>
        <begin position="6"/>
        <end position="68"/>
    </location>
</feature>
<sequence>MSAGTVKSMGRGLNVLFAAAAAVEPSTSTQIADRLGRNRVQVSRSLQSLETAGLLTRDPSTRVYSLSWRLRTQATRAARARLLVEGPAILREAVEATGASAFLAEVRGDGSVALLEDVPAGLSWVGRSYPLYCDDAGQALLWDCTREELEAVFAGTEFIAYGPAAPRGVAEFEARLLAARERGYAVVDGESEPGVFAVAAPVRDFSGRIVCALHTEGPSAVLAPLVERHGEVIKGLADRLSALLGWRP</sequence>
<keyword evidence="2 6" id="KW-0238">DNA-binding</keyword>
<dbReference type="PANTHER" id="PTHR30136:SF39">
    <property type="entry name" value="TRANSCRIPTIONAL REGULATORY PROTEIN"/>
    <property type="match status" value="1"/>
</dbReference>
<dbReference type="SUPFAM" id="SSF46785">
    <property type="entry name" value="Winged helix' DNA-binding domain"/>
    <property type="match status" value="1"/>
</dbReference>
<accession>A0ABT9RKB0</accession>
<dbReference type="InterPro" id="IPR050707">
    <property type="entry name" value="HTH_MetabolicPath_Reg"/>
</dbReference>
<dbReference type="PROSITE" id="PS51078">
    <property type="entry name" value="ICLR_ED"/>
    <property type="match status" value="1"/>
</dbReference>
<dbReference type="InterPro" id="IPR005471">
    <property type="entry name" value="Tscrpt_reg_IclR_N"/>
</dbReference>
<evidence type="ECO:0000259" key="4">
    <source>
        <dbReference type="PROSITE" id="PS51077"/>
    </source>
</evidence>
<feature type="domain" description="IclR-ED" evidence="5">
    <location>
        <begin position="68"/>
        <end position="246"/>
    </location>
</feature>
<dbReference type="SUPFAM" id="SSF55781">
    <property type="entry name" value="GAF domain-like"/>
    <property type="match status" value="1"/>
</dbReference>